<evidence type="ECO:0000256" key="2">
    <source>
        <dbReference type="SAM" id="Phobius"/>
    </source>
</evidence>
<dbReference type="SMART" id="SM00331">
    <property type="entry name" value="PP2C_SIG"/>
    <property type="match status" value="1"/>
</dbReference>
<dbReference type="InterPro" id="IPR036457">
    <property type="entry name" value="PPM-type-like_dom_sf"/>
</dbReference>
<dbReference type="KEGG" id="vab:WPS_16870"/>
<dbReference type="EMBL" id="AP025523">
    <property type="protein sequence ID" value="BDE06411.1"/>
    <property type="molecule type" value="Genomic_DNA"/>
</dbReference>
<organism evidence="4 5">
    <name type="scientific">Vulcanimicrobium alpinum</name>
    <dbReference type="NCBI Taxonomy" id="3016050"/>
    <lineage>
        <taxon>Bacteria</taxon>
        <taxon>Bacillati</taxon>
        <taxon>Vulcanimicrobiota</taxon>
        <taxon>Vulcanimicrobiia</taxon>
        <taxon>Vulcanimicrobiales</taxon>
        <taxon>Vulcanimicrobiaceae</taxon>
        <taxon>Vulcanimicrobium</taxon>
    </lineage>
</organism>
<protein>
    <recommendedName>
        <fullName evidence="3">PPM-type phosphatase domain-containing protein</fullName>
    </recommendedName>
</protein>
<keyword evidence="1" id="KW-0378">Hydrolase</keyword>
<dbReference type="Pfam" id="PF05227">
    <property type="entry name" value="CHASE3"/>
    <property type="match status" value="1"/>
</dbReference>
<dbReference type="Pfam" id="PF07228">
    <property type="entry name" value="SpoIIE"/>
    <property type="match status" value="1"/>
</dbReference>
<accession>A0AAN1XXH5</accession>
<dbReference type="Gene3D" id="3.60.40.10">
    <property type="entry name" value="PPM-type phosphatase domain"/>
    <property type="match status" value="1"/>
</dbReference>
<dbReference type="InterPro" id="IPR007891">
    <property type="entry name" value="CHASE3"/>
</dbReference>
<keyword evidence="2" id="KW-0472">Membrane</keyword>
<feature type="transmembrane region" description="Helical" evidence="2">
    <location>
        <begin position="181"/>
        <end position="202"/>
    </location>
</feature>
<proteinExistence type="predicted"/>
<dbReference type="InterPro" id="IPR052016">
    <property type="entry name" value="Bact_Sigma-Reg"/>
</dbReference>
<name>A0AAN1XXH5_UNVUL</name>
<evidence type="ECO:0000313" key="4">
    <source>
        <dbReference type="EMBL" id="BDE06411.1"/>
    </source>
</evidence>
<keyword evidence="2" id="KW-0812">Transmembrane</keyword>
<reference evidence="4 5" key="1">
    <citation type="journal article" date="2022" name="ISME Commun">
        <title>Vulcanimicrobium alpinus gen. nov. sp. nov., the first cultivated representative of the candidate phylum 'Eremiobacterota', is a metabolically versatile aerobic anoxygenic phototroph.</title>
        <authorList>
            <person name="Yabe S."/>
            <person name="Muto K."/>
            <person name="Abe K."/>
            <person name="Yokota A."/>
            <person name="Staudigel H."/>
            <person name="Tebo B.M."/>
        </authorList>
    </citation>
    <scope>NUCLEOTIDE SEQUENCE [LARGE SCALE GENOMIC DNA]</scope>
    <source>
        <strain evidence="4 5">WC8-2</strain>
    </source>
</reference>
<sequence length="498" mass="53041">MDRRLSRSLVGIALIVALVVPIVVAGGFLVRSFVGRAFSTEERVRETRLLASQAVKLQLDQETGVRGFAATRDPVFLEPYQQARDALAPVLADLRRSLVELGMTEALPALADGVRASDAWTRRVALPLTAPHPAAPLVIQRYGKGLMDRYRNDLQTVEDAIGRREAAIDAQAQSAIDRINIIVIVGVLGVAGAAALFAAELVRSNARLEQSEGESARLQAAYETERRVAETLQDAFLQRPLPVLPAVSFSATYVPATEEAKVGGDWYDGVELSRERVLCVIGDVAGHGLEAAVSMNRARQALVTAAVQDPDPGNLLARVNRELIRQDARMVTAVCGFADARRYEFVYATAGHPPPVLIEPGRPPRLLEFGGLPLAVSETAAYRTSTIQTVPGAMLVLYTDGAVEHSRDVIAGEQTLLDAVSRALDNETPNIAAAIHGHIFDGRVVGDDVAILTVAFAPEGTTSGARVASGAIVAAGARSNDGTMTGTVVSINDLRRAS</sequence>
<evidence type="ECO:0000256" key="1">
    <source>
        <dbReference type="ARBA" id="ARBA00022801"/>
    </source>
</evidence>
<dbReference type="Proteomes" id="UP001317532">
    <property type="component" value="Chromosome"/>
</dbReference>
<evidence type="ECO:0000259" key="3">
    <source>
        <dbReference type="SMART" id="SM00331"/>
    </source>
</evidence>
<dbReference type="AlphaFoldDB" id="A0AAN1XXH5"/>
<dbReference type="PANTHER" id="PTHR43156">
    <property type="entry name" value="STAGE II SPORULATION PROTEIN E-RELATED"/>
    <property type="match status" value="1"/>
</dbReference>
<evidence type="ECO:0000313" key="5">
    <source>
        <dbReference type="Proteomes" id="UP001317532"/>
    </source>
</evidence>
<feature type="domain" description="PPM-type phosphatase" evidence="3">
    <location>
        <begin position="244"/>
        <end position="456"/>
    </location>
</feature>
<keyword evidence="2" id="KW-1133">Transmembrane helix</keyword>
<dbReference type="SUPFAM" id="SSF81606">
    <property type="entry name" value="PP2C-like"/>
    <property type="match status" value="1"/>
</dbReference>
<gene>
    <name evidence="4" type="ORF">WPS_16870</name>
</gene>
<dbReference type="RefSeq" id="WP_317997371.1">
    <property type="nucleotide sequence ID" value="NZ_AP025523.1"/>
</dbReference>
<keyword evidence="5" id="KW-1185">Reference proteome</keyword>
<dbReference type="InterPro" id="IPR001932">
    <property type="entry name" value="PPM-type_phosphatase-like_dom"/>
</dbReference>
<dbReference type="PANTHER" id="PTHR43156:SF2">
    <property type="entry name" value="STAGE II SPORULATION PROTEIN E"/>
    <property type="match status" value="1"/>
</dbReference>
<dbReference type="GO" id="GO:0016791">
    <property type="term" value="F:phosphatase activity"/>
    <property type="evidence" value="ECO:0007669"/>
    <property type="project" value="TreeGrafter"/>
</dbReference>